<comment type="caution">
    <text evidence="1">The sequence shown here is derived from an EMBL/GenBank/DDBJ whole genome shotgun (WGS) entry which is preliminary data.</text>
</comment>
<keyword evidence="2" id="KW-1185">Reference proteome</keyword>
<dbReference type="InterPro" id="IPR055892">
    <property type="entry name" value="DUF7469"/>
</dbReference>
<evidence type="ECO:0000313" key="1">
    <source>
        <dbReference type="EMBL" id="PSB50232.1"/>
    </source>
</evidence>
<dbReference type="AlphaFoldDB" id="A0A2T1FZ31"/>
<dbReference type="Proteomes" id="UP000238937">
    <property type="component" value="Unassembled WGS sequence"/>
</dbReference>
<dbReference type="RefSeq" id="WP_106310422.1">
    <property type="nucleotide sequence ID" value="NZ_PVWO01000407.1"/>
</dbReference>
<protein>
    <submittedName>
        <fullName evidence="1">Uncharacterized protein</fullName>
    </submittedName>
</protein>
<dbReference type="EMBL" id="PVWO01000407">
    <property type="protein sequence ID" value="PSB50232.1"/>
    <property type="molecule type" value="Genomic_DNA"/>
</dbReference>
<organism evidence="1 2">
    <name type="scientific">Chamaesiphon polymorphus CCALA 037</name>
    <dbReference type="NCBI Taxonomy" id="2107692"/>
    <lineage>
        <taxon>Bacteria</taxon>
        <taxon>Bacillati</taxon>
        <taxon>Cyanobacteriota</taxon>
        <taxon>Cyanophyceae</taxon>
        <taxon>Gomontiellales</taxon>
        <taxon>Chamaesiphonaceae</taxon>
        <taxon>Chamaesiphon</taxon>
    </lineage>
</organism>
<name>A0A2T1FZ31_9CYAN</name>
<reference evidence="1 2" key="1">
    <citation type="submission" date="2018-03" db="EMBL/GenBank/DDBJ databases">
        <title>The ancient ancestry and fast evolution of plastids.</title>
        <authorList>
            <person name="Moore K.R."/>
            <person name="Magnabosco C."/>
            <person name="Momper L."/>
            <person name="Gold D.A."/>
            <person name="Bosak T."/>
            <person name="Fournier G.P."/>
        </authorList>
    </citation>
    <scope>NUCLEOTIDE SEQUENCE [LARGE SCALE GENOMIC DNA]</scope>
    <source>
        <strain evidence="1 2">CCALA 037</strain>
    </source>
</reference>
<accession>A0A2T1FZ31</accession>
<gene>
    <name evidence="1" type="ORF">C7B77_23020</name>
</gene>
<dbReference type="OrthoDB" id="581893at2"/>
<evidence type="ECO:0000313" key="2">
    <source>
        <dbReference type="Proteomes" id="UP000238937"/>
    </source>
</evidence>
<sequence>MSIIAPQSVKIEICTLGEDRRSQLRLNYGGQIYNLVQAFATHHRERAERQLQQLITRDREDNDLVTSDRYLLVPEVGYYSLWELTKATQPTVAVVRQVEGDVQLASPLQQASIWLLQELWLQLTDLLGAKQLTTFAETLVKVTPQLQSWVDLDRLLALDPLMRVKIGSWSDADFINLNRQIYHLTQKKIGAEFTTKLTIEIVRAMPDDLSATIAEILTI</sequence>
<proteinExistence type="predicted"/>
<dbReference type="Pfam" id="PF24276">
    <property type="entry name" value="DUF7469"/>
    <property type="match status" value="1"/>
</dbReference>